<protein>
    <submittedName>
        <fullName evidence="1">Tigger transposable element-derived 1-like</fullName>
    </submittedName>
</protein>
<dbReference type="AlphaFoldDB" id="A0AAD1TK91"/>
<dbReference type="Proteomes" id="UP001295444">
    <property type="component" value="Chromosome 12"/>
</dbReference>
<gene>
    <name evidence="1" type="ORF">PECUL_23A033334</name>
</gene>
<evidence type="ECO:0000313" key="1">
    <source>
        <dbReference type="EMBL" id="CAH2325223.1"/>
    </source>
</evidence>
<dbReference type="Gene3D" id="1.10.10.60">
    <property type="entry name" value="Homeodomain-like"/>
    <property type="match status" value="1"/>
</dbReference>
<keyword evidence="2" id="KW-1185">Reference proteome</keyword>
<organism evidence="1 2">
    <name type="scientific">Pelobates cultripes</name>
    <name type="common">Western spadefoot toad</name>
    <dbReference type="NCBI Taxonomy" id="61616"/>
    <lineage>
        <taxon>Eukaryota</taxon>
        <taxon>Metazoa</taxon>
        <taxon>Chordata</taxon>
        <taxon>Craniata</taxon>
        <taxon>Vertebrata</taxon>
        <taxon>Euteleostomi</taxon>
        <taxon>Amphibia</taxon>
        <taxon>Batrachia</taxon>
        <taxon>Anura</taxon>
        <taxon>Pelobatoidea</taxon>
        <taxon>Pelobatidae</taxon>
        <taxon>Pelobates</taxon>
    </lineage>
</organism>
<evidence type="ECO:0000313" key="2">
    <source>
        <dbReference type="Proteomes" id="UP001295444"/>
    </source>
</evidence>
<accession>A0AAD1TK91</accession>
<name>A0AAD1TK91_PELCU</name>
<reference evidence="1" key="1">
    <citation type="submission" date="2022-03" db="EMBL/GenBank/DDBJ databases">
        <authorList>
            <person name="Alioto T."/>
            <person name="Alioto T."/>
            <person name="Gomez Garrido J."/>
        </authorList>
    </citation>
    <scope>NUCLEOTIDE SEQUENCE</scope>
</reference>
<dbReference type="EMBL" id="OW240923">
    <property type="protein sequence ID" value="CAH2325223.1"/>
    <property type="molecule type" value="Genomic_DNA"/>
</dbReference>
<proteinExistence type="predicted"/>
<sequence length="105" mass="11856">MKEKITGRDAAKGVTTVSKQRPPVLEEVETLILLWIEQKQRAVDSVTKAIICEKAKALHADLLKQQPGTSRLQGQQGVVRKVQDQIWHPQCGQAWRGFKFRCCCS</sequence>